<sequence>MPQTKCRLVYDGECPVCRLYCESIELESSAANLMLVDARQDHELIDEVNKAQLDLDQGMVLEVDGSLYYGAQALHALAGFGRRSGVFNQINYWLFKSESRANRLYPLLRALRNGLLKVRGKPKINNLEQPNND</sequence>
<name>A0A395JNG3_9GAMM</name>
<comment type="caution">
    <text evidence="1">The sequence shown here is derived from an EMBL/GenBank/DDBJ whole genome shotgun (WGS) entry which is preliminary data.</text>
</comment>
<dbReference type="Pfam" id="PF04134">
    <property type="entry name" value="DCC1-like"/>
    <property type="match status" value="1"/>
</dbReference>
<dbReference type="OrthoDB" id="9180348at2"/>
<dbReference type="InParanoid" id="A0A395JNG3"/>
<proteinExistence type="predicted"/>
<dbReference type="GO" id="GO:0015035">
    <property type="term" value="F:protein-disulfide reductase activity"/>
    <property type="evidence" value="ECO:0007669"/>
    <property type="project" value="InterPro"/>
</dbReference>
<evidence type="ECO:0000313" key="2">
    <source>
        <dbReference type="Proteomes" id="UP000253083"/>
    </source>
</evidence>
<evidence type="ECO:0000313" key="1">
    <source>
        <dbReference type="EMBL" id="RBP49614.1"/>
    </source>
</evidence>
<organism evidence="1 2">
    <name type="scientific">Arenicella xantha</name>
    <dbReference type="NCBI Taxonomy" id="644221"/>
    <lineage>
        <taxon>Bacteria</taxon>
        <taxon>Pseudomonadati</taxon>
        <taxon>Pseudomonadota</taxon>
        <taxon>Gammaproteobacteria</taxon>
        <taxon>Arenicellales</taxon>
        <taxon>Arenicellaceae</taxon>
        <taxon>Arenicella</taxon>
    </lineage>
</organism>
<protein>
    <submittedName>
        <fullName evidence="1">Uncharacterized protein DUF393</fullName>
    </submittedName>
</protein>
<keyword evidence="2" id="KW-1185">Reference proteome</keyword>
<dbReference type="EMBL" id="QNRT01000003">
    <property type="protein sequence ID" value="RBP49614.1"/>
    <property type="molecule type" value="Genomic_DNA"/>
</dbReference>
<gene>
    <name evidence="1" type="ORF">DFR28_10339</name>
</gene>
<reference evidence="1 2" key="1">
    <citation type="submission" date="2018-06" db="EMBL/GenBank/DDBJ databases">
        <title>Genomic Encyclopedia of Type Strains, Phase IV (KMG-IV): sequencing the most valuable type-strain genomes for metagenomic binning, comparative biology and taxonomic classification.</title>
        <authorList>
            <person name="Goeker M."/>
        </authorList>
    </citation>
    <scope>NUCLEOTIDE SEQUENCE [LARGE SCALE GENOMIC DNA]</scope>
    <source>
        <strain evidence="1 2">DSM 24032</strain>
    </source>
</reference>
<dbReference type="RefSeq" id="WP_113954622.1">
    <property type="nucleotide sequence ID" value="NZ_QNRT01000003.1"/>
</dbReference>
<accession>A0A395JNG3</accession>
<dbReference type="AlphaFoldDB" id="A0A395JNG3"/>
<dbReference type="InterPro" id="IPR007263">
    <property type="entry name" value="DCC1-like"/>
</dbReference>
<dbReference type="Proteomes" id="UP000253083">
    <property type="component" value="Unassembled WGS sequence"/>
</dbReference>